<dbReference type="PANTHER" id="PTHR10322">
    <property type="entry name" value="DNA POLYMERASE CATALYTIC SUBUNIT"/>
    <property type="match status" value="1"/>
</dbReference>
<gene>
    <name evidence="10" type="ORF">NTE_00007</name>
</gene>
<keyword evidence="4 10" id="KW-0548">Nucleotidyltransferase</keyword>
<name>A0A075MKX0_9ARCH</name>
<protein>
    <recommendedName>
        <fullName evidence="2">DNA-directed DNA polymerase</fullName>
        <ecNumber evidence="2">2.7.7.7</ecNumber>
    </recommendedName>
</protein>
<dbReference type="EC" id="2.7.7.7" evidence="2"/>
<dbReference type="eggNOG" id="arCOG00329">
    <property type="taxonomic scope" value="Archaea"/>
</dbReference>
<evidence type="ECO:0000256" key="7">
    <source>
        <dbReference type="ARBA" id="ARBA00049244"/>
    </source>
</evidence>
<dbReference type="Proteomes" id="UP000028194">
    <property type="component" value="Chromosome"/>
</dbReference>
<dbReference type="RefSeq" id="WP_148699163.1">
    <property type="nucleotide sequence ID" value="NZ_CP007174.1"/>
</dbReference>
<dbReference type="SUPFAM" id="SSF53098">
    <property type="entry name" value="Ribonuclease H-like"/>
    <property type="match status" value="1"/>
</dbReference>
<evidence type="ECO:0000256" key="3">
    <source>
        <dbReference type="ARBA" id="ARBA00022679"/>
    </source>
</evidence>
<organism evidence="10 11">
    <name type="scientific">Candidatus Nitrososphaera evergladensis SR1</name>
    <dbReference type="NCBI Taxonomy" id="1459636"/>
    <lineage>
        <taxon>Archaea</taxon>
        <taxon>Nitrososphaerota</taxon>
        <taxon>Nitrososphaeria</taxon>
        <taxon>Nitrososphaerales</taxon>
        <taxon>Nitrososphaeraceae</taxon>
        <taxon>Nitrososphaera</taxon>
    </lineage>
</organism>
<dbReference type="InterPro" id="IPR050240">
    <property type="entry name" value="DNA_pol_type-B"/>
</dbReference>
<evidence type="ECO:0000256" key="5">
    <source>
        <dbReference type="ARBA" id="ARBA00022932"/>
    </source>
</evidence>
<evidence type="ECO:0000259" key="8">
    <source>
        <dbReference type="Pfam" id="PF00136"/>
    </source>
</evidence>
<keyword evidence="3 10" id="KW-0808">Transferase</keyword>
<dbReference type="InterPro" id="IPR006172">
    <property type="entry name" value="DNA-dir_DNA_pol_B"/>
</dbReference>
<dbReference type="GO" id="GO:0003677">
    <property type="term" value="F:DNA binding"/>
    <property type="evidence" value="ECO:0007669"/>
    <property type="project" value="UniProtKB-KW"/>
</dbReference>
<sequence>MTVKGWLLDAYPSEDKMVFWVKQENGKTIRLESSWTPSIYVATDNKSDFSAILHDPELPSMVRAHEVVSRYERVIDREESKVLRLELSKSSVATRLAERIELLGPFGKFRLYNVDLLPAQSYLYEHELFPLAYCEVNPSSPVLKWDVLDDVWSTDYTVPDLKILNLDVSLRKEAKLPRFSDKVASITLAGKDGKKIMVEAKSEIEIFQALEREIARIDPDFILVQDGDSFVFPYLIHRAAENGVSLSLSRESTRLRKPKKEGTSYFSYGRIQFKPTAVKLRGRIHIDTRNSFTLDETGLHGLYEIARICRMPLHTASRASIGKCLSSLQFYHAHKKGLLVPWKPVLVEHFKTYGELLVADRGGFLFEPRTGVYEQAAEFDFASLYPSIMFQKNVSAETVRCPCCPDSKERVPELGYNICEKRRGIVPQALKIVIKKRAMYKELKKNATDDIQKAIYDERQSVLKWINVTSFGYLGFNNAKFGRIDAHIAVCAFDRQLFLQATRIAERMGFRVLHGIVDSLWLQKQNATMDDYAALKEAIECETGFSISFEGVYKWIVFFQSKESDELPAANRYFGAFQDGSLKIRGIEARRHDTPPLFVKFQHHILKIMARGDSIADVRLLMTEVRQVFDDYAAAIRDGRVSADDLVFTKQLSKDAGQYQERNTIENNSMSQLAREGKSLKAGQILRYVITDYYRDRHTTPEEFLDEKTQIDSKKYVEILAEMCNSVTEPFGLRIKPDDDKGGHHQLQL</sequence>
<evidence type="ECO:0000313" key="11">
    <source>
        <dbReference type="Proteomes" id="UP000028194"/>
    </source>
</evidence>
<dbReference type="InterPro" id="IPR006133">
    <property type="entry name" value="DNA-dir_DNA_pol_B_exonuc"/>
</dbReference>
<evidence type="ECO:0000256" key="4">
    <source>
        <dbReference type="ARBA" id="ARBA00022695"/>
    </source>
</evidence>
<dbReference type="PANTHER" id="PTHR10322:SF23">
    <property type="entry name" value="DNA POLYMERASE DELTA CATALYTIC SUBUNIT"/>
    <property type="match status" value="1"/>
</dbReference>
<dbReference type="InterPro" id="IPR043502">
    <property type="entry name" value="DNA/RNA_pol_sf"/>
</dbReference>
<evidence type="ECO:0000313" key="10">
    <source>
        <dbReference type="EMBL" id="AIF82091.1"/>
    </source>
</evidence>
<dbReference type="KEGG" id="nev:NTE_00007"/>
<evidence type="ECO:0000256" key="6">
    <source>
        <dbReference type="ARBA" id="ARBA00023125"/>
    </source>
</evidence>
<dbReference type="InterPro" id="IPR042087">
    <property type="entry name" value="DNA_pol_B_thumb"/>
</dbReference>
<comment type="similarity">
    <text evidence="1">Belongs to the DNA polymerase type-B family.</text>
</comment>
<dbReference type="Gene3D" id="3.30.420.10">
    <property type="entry name" value="Ribonuclease H-like superfamily/Ribonuclease H"/>
    <property type="match status" value="1"/>
</dbReference>
<dbReference type="OrthoDB" id="8639at2157"/>
<dbReference type="InterPro" id="IPR023211">
    <property type="entry name" value="DNA_pol_palm_dom_sf"/>
</dbReference>
<dbReference type="Gene3D" id="1.10.132.60">
    <property type="entry name" value="DNA polymerase family B, C-terminal domain"/>
    <property type="match status" value="1"/>
</dbReference>
<dbReference type="Gene3D" id="1.10.287.690">
    <property type="entry name" value="Helix hairpin bin"/>
    <property type="match status" value="1"/>
</dbReference>
<evidence type="ECO:0000256" key="2">
    <source>
        <dbReference type="ARBA" id="ARBA00012417"/>
    </source>
</evidence>
<dbReference type="GO" id="GO:0003887">
    <property type="term" value="F:DNA-directed DNA polymerase activity"/>
    <property type="evidence" value="ECO:0007669"/>
    <property type="project" value="UniProtKB-KW"/>
</dbReference>
<comment type="catalytic activity">
    <reaction evidence="7">
        <text>DNA(n) + a 2'-deoxyribonucleoside 5'-triphosphate = DNA(n+1) + diphosphate</text>
        <dbReference type="Rhea" id="RHEA:22508"/>
        <dbReference type="Rhea" id="RHEA-COMP:17339"/>
        <dbReference type="Rhea" id="RHEA-COMP:17340"/>
        <dbReference type="ChEBI" id="CHEBI:33019"/>
        <dbReference type="ChEBI" id="CHEBI:61560"/>
        <dbReference type="ChEBI" id="CHEBI:173112"/>
        <dbReference type="EC" id="2.7.7.7"/>
    </reaction>
</comment>
<dbReference type="GO" id="GO:0000166">
    <property type="term" value="F:nucleotide binding"/>
    <property type="evidence" value="ECO:0007669"/>
    <property type="project" value="InterPro"/>
</dbReference>
<dbReference type="HOGENOM" id="CLU_000203_6_2_2"/>
<dbReference type="Gene3D" id="3.90.1600.10">
    <property type="entry name" value="Palm domain of DNA polymerase"/>
    <property type="match status" value="1"/>
</dbReference>
<dbReference type="STRING" id="1459636.NTE_00007"/>
<feature type="domain" description="DNA-directed DNA polymerase family B exonuclease" evidence="9">
    <location>
        <begin position="192"/>
        <end position="292"/>
    </location>
</feature>
<evidence type="ECO:0000256" key="1">
    <source>
        <dbReference type="ARBA" id="ARBA00005755"/>
    </source>
</evidence>
<dbReference type="Pfam" id="PF00136">
    <property type="entry name" value="DNA_pol_B"/>
    <property type="match status" value="1"/>
</dbReference>
<dbReference type="SUPFAM" id="SSF56672">
    <property type="entry name" value="DNA/RNA polymerases"/>
    <property type="match status" value="1"/>
</dbReference>
<dbReference type="SMART" id="SM00486">
    <property type="entry name" value="POLBc"/>
    <property type="match status" value="1"/>
</dbReference>
<keyword evidence="6" id="KW-0238">DNA-binding</keyword>
<feature type="domain" description="DNA-directed DNA polymerase family B multifunctional" evidence="8">
    <location>
        <begin position="361"/>
        <end position="727"/>
    </location>
</feature>
<keyword evidence="5" id="KW-0239">DNA-directed DNA polymerase</keyword>
<dbReference type="Pfam" id="PF03104">
    <property type="entry name" value="DNA_pol_B_exo1"/>
    <property type="match status" value="1"/>
</dbReference>
<evidence type="ECO:0000259" key="9">
    <source>
        <dbReference type="Pfam" id="PF03104"/>
    </source>
</evidence>
<dbReference type="GeneID" id="41595961"/>
<proteinExistence type="inferred from homology"/>
<dbReference type="GO" id="GO:0006261">
    <property type="term" value="P:DNA-templated DNA replication"/>
    <property type="evidence" value="ECO:0007669"/>
    <property type="project" value="TreeGrafter"/>
</dbReference>
<dbReference type="EMBL" id="CP007174">
    <property type="protein sequence ID" value="AIF82091.1"/>
    <property type="molecule type" value="Genomic_DNA"/>
</dbReference>
<dbReference type="InterPro" id="IPR012337">
    <property type="entry name" value="RNaseH-like_sf"/>
</dbReference>
<keyword evidence="11" id="KW-1185">Reference proteome</keyword>
<accession>A0A075MKX0</accession>
<reference evidence="10 11" key="1">
    <citation type="journal article" date="2014" name="PLoS ONE">
        <title>Genome Sequence of Candidatus Nitrososphaera evergladensis from Group I.1b Enriched from Everglades Soil Reveals Novel Genomic Features of the Ammonia-Oxidizing Archaea.</title>
        <authorList>
            <person name="Zhalnina K.V."/>
            <person name="Dias R."/>
            <person name="Leonard M.T."/>
            <person name="Dorr de Quadros P."/>
            <person name="Camargo F.A."/>
            <person name="Drew J.C."/>
            <person name="Farmerie W.G."/>
            <person name="Daroub S.H."/>
            <person name="Triplett E.W."/>
        </authorList>
    </citation>
    <scope>NUCLEOTIDE SEQUENCE [LARGE SCALE GENOMIC DNA]</scope>
    <source>
        <strain evidence="10 11">SR1</strain>
    </source>
</reference>
<dbReference type="InterPro" id="IPR006134">
    <property type="entry name" value="DNA-dir_DNA_pol_B_multi_dom"/>
</dbReference>
<dbReference type="InterPro" id="IPR036397">
    <property type="entry name" value="RNaseH_sf"/>
</dbReference>
<dbReference type="AlphaFoldDB" id="A0A075MKX0"/>